<dbReference type="EMBL" id="CP001614">
    <property type="protein sequence ID" value="ACR12446.1"/>
    <property type="molecule type" value="Genomic_DNA"/>
</dbReference>
<evidence type="ECO:0000313" key="2">
    <source>
        <dbReference type="EMBL" id="ACR12446.1"/>
    </source>
</evidence>
<sequence length="215" mass="24077">MICGTGYLSYNLGHSNGMAGREQALDDVTRLSAALLTRSNQVAELEQQIENFNLGAEIDRQANEDVRQEVIELKDQLAKLQEDNSFYRNLMAPSGNKVGLSFGAVEIVDTDVARQYDYKVVLQQLAVNHQLLNGYLIAKVVGRQNGVEVTLPLKDLSEQVSENRIKLRFKYFQTVQGRLALPEGFEPERLELEATSTGSRGVTVEKRFGWLVEEA</sequence>
<accession>C5BP48</accession>
<reference evidence="2 3" key="1">
    <citation type="journal article" date="2009" name="PLoS ONE">
        <title>The complete genome of Teredinibacter turnerae T7901: an intracellular endosymbiont of marine wood-boring bivalves (shipworms).</title>
        <authorList>
            <person name="Yang J.C."/>
            <person name="Madupu R."/>
            <person name="Durkin A.S."/>
            <person name="Ekborg N.A."/>
            <person name="Pedamallu C.S."/>
            <person name="Hostetler J.B."/>
            <person name="Radune D."/>
            <person name="Toms B.S."/>
            <person name="Henrissat B."/>
            <person name="Coutinho P.M."/>
            <person name="Schwarz S."/>
            <person name="Field L."/>
            <person name="Trindade-Silva A.E."/>
            <person name="Soares C.A.G."/>
            <person name="Elshahawi S."/>
            <person name="Hanora A."/>
            <person name="Schmidt E.W."/>
            <person name="Haygood M.G."/>
            <person name="Posfai J."/>
            <person name="Benner J."/>
            <person name="Madinger C."/>
            <person name="Nove J."/>
            <person name="Anton B."/>
            <person name="Chaudhary K."/>
            <person name="Foster J."/>
            <person name="Holman A."/>
            <person name="Kumar S."/>
            <person name="Lessard P.A."/>
            <person name="Luyten Y.A."/>
            <person name="Slatko B."/>
            <person name="Wood N."/>
            <person name="Wu B."/>
            <person name="Teplitski M."/>
            <person name="Mougous J.D."/>
            <person name="Ward N."/>
            <person name="Eisen J.A."/>
            <person name="Badger J.H."/>
            <person name="Distel D.L."/>
        </authorList>
    </citation>
    <scope>NUCLEOTIDE SEQUENCE [LARGE SCALE GENOMIC DNA]</scope>
    <source>
        <strain evidence="3">ATCC 39867 / T7901</strain>
    </source>
</reference>
<keyword evidence="1" id="KW-0175">Coiled coil</keyword>
<feature type="coiled-coil region" evidence="1">
    <location>
        <begin position="56"/>
        <end position="90"/>
    </location>
</feature>
<evidence type="ECO:0000256" key="1">
    <source>
        <dbReference type="SAM" id="Coils"/>
    </source>
</evidence>
<organism evidence="2 3">
    <name type="scientific">Teredinibacter turnerae (strain ATCC 39867 / T7901)</name>
    <dbReference type="NCBI Taxonomy" id="377629"/>
    <lineage>
        <taxon>Bacteria</taxon>
        <taxon>Pseudomonadati</taxon>
        <taxon>Pseudomonadota</taxon>
        <taxon>Gammaproteobacteria</taxon>
        <taxon>Cellvibrionales</taxon>
        <taxon>Cellvibrionaceae</taxon>
        <taxon>Teredinibacter</taxon>
    </lineage>
</organism>
<dbReference type="Proteomes" id="UP000009080">
    <property type="component" value="Chromosome"/>
</dbReference>
<dbReference type="Pfam" id="PF20567">
    <property type="entry name" value="DUF6776"/>
    <property type="match status" value="1"/>
</dbReference>
<name>C5BP48_TERTT</name>
<dbReference type="KEGG" id="ttu:TERTU_3063"/>
<gene>
    <name evidence="2" type="ordered locus">TERTU_3063</name>
</gene>
<dbReference type="STRING" id="377629.TERTU_3063"/>
<proteinExistence type="predicted"/>
<dbReference type="AlphaFoldDB" id="C5BP48"/>
<dbReference type="HOGENOM" id="CLU_080432_1_0_6"/>
<dbReference type="InterPro" id="IPR046703">
    <property type="entry name" value="DUF6776"/>
</dbReference>
<keyword evidence="3" id="KW-1185">Reference proteome</keyword>
<evidence type="ECO:0000313" key="3">
    <source>
        <dbReference type="Proteomes" id="UP000009080"/>
    </source>
</evidence>
<dbReference type="eggNOG" id="ENOG5032TUN">
    <property type="taxonomic scope" value="Bacteria"/>
</dbReference>
<protein>
    <submittedName>
        <fullName evidence="2">Uncharacterized protein</fullName>
    </submittedName>
</protein>